<dbReference type="GO" id="GO:0005737">
    <property type="term" value="C:cytoplasm"/>
    <property type="evidence" value="ECO:0007669"/>
    <property type="project" value="TreeGrafter"/>
</dbReference>
<organism evidence="3 4">
    <name type="scientific">Desulfoluna spongiiphila</name>
    <dbReference type="NCBI Taxonomy" id="419481"/>
    <lineage>
        <taxon>Bacteria</taxon>
        <taxon>Pseudomonadati</taxon>
        <taxon>Thermodesulfobacteriota</taxon>
        <taxon>Desulfobacteria</taxon>
        <taxon>Desulfobacterales</taxon>
        <taxon>Desulfolunaceae</taxon>
        <taxon>Desulfoluna</taxon>
    </lineage>
</organism>
<dbReference type="InterPro" id="IPR036812">
    <property type="entry name" value="NAD(P)_OxRdtase_dom_sf"/>
</dbReference>
<evidence type="ECO:0000259" key="2">
    <source>
        <dbReference type="Pfam" id="PF00248"/>
    </source>
</evidence>
<sequence>MMTQVALGRTPIRVSRMGLGCMGMSEFYGPSDDTNSLNVLERAFELGVNFYDTADMYGHGHNEKLIGRFLKGKRDRIVLATKFGIVRKEKGTYERTIDNSPAYLKKACEDSLARLGVDHIDLYYAHRLNPEQDLDAMMGELSRLVEEGKIRAVGLSEVSVEQLRRAHAIHPVAAVQSEYSLWTRDIEENGLLATCRELGVGFVPYSPLGRGFLTGTITDTKEMDSGDFRRMSPRFEEENLDRNLALVASVRELAREKQCTPAQIALAWVMARGEDIVPIPGTRRTRYLEDNAGALEIILEASDLSFLDGIFVSGAVAGERYPQEGMKGLSS</sequence>
<dbReference type="RefSeq" id="WP_254782073.1">
    <property type="nucleotide sequence ID" value="NZ_FMUX01000013.1"/>
</dbReference>
<gene>
    <name evidence="3" type="ORF">SAMN05216233_11383</name>
</gene>
<dbReference type="STRING" id="419481.SAMN05216233_11383"/>
<keyword evidence="4" id="KW-1185">Reference proteome</keyword>
<dbReference type="EMBL" id="FMUX01000013">
    <property type="protein sequence ID" value="SCY61294.1"/>
    <property type="molecule type" value="Genomic_DNA"/>
</dbReference>
<dbReference type="AlphaFoldDB" id="A0A1G5HC18"/>
<dbReference type="InterPro" id="IPR023210">
    <property type="entry name" value="NADP_OxRdtase_dom"/>
</dbReference>
<dbReference type="InterPro" id="IPR050791">
    <property type="entry name" value="Aldo-Keto_reductase"/>
</dbReference>
<dbReference type="Proteomes" id="UP000198870">
    <property type="component" value="Unassembled WGS sequence"/>
</dbReference>
<dbReference type="GO" id="GO:0016491">
    <property type="term" value="F:oxidoreductase activity"/>
    <property type="evidence" value="ECO:0007669"/>
    <property type="project" value="UniProtKB-KW"/>
</dbReference>
<dbReference type="SUPFAM" id="SSF51430">
    <property type="entry name" value="NAD(P)-linked oxidoreductase"/>
    <property type="match status" value="1"/>
</dbReference>
<reference evidence="3 4" key="1">
    <citation type="submission" date="2016-10" db="EMBL/GenBank/DDBJ databases">
        <authorList>
            <person name="de Groot N.N."/>
        </authorList>
    </citation>
    <scope>NUCLEOTIDE SEQUENCE [LARGE SCALE GENOMIC DNA]</scope>
    <source>
        <strain evidence="3 4">AA1</strain>
    </source>
</reference>
<evidence type="ECO:0000313" key="4">
    <source>
        <dbReference type="Proteomes" id="UP000198870"/>
    </source>
</evidence>
<protein>
    <submittedName>
        <fullName evidence="3">Predicted oxidoreductase</fullName>
    </submittedName>
</protein>
<dbReference type="Pfam" id="PF00248">
    <property type="entry name" value="Aldo_ket_red"/>
    <property type="match status" value="1"/>
</dbReference>
<dbReference type="CDD" id="cd19076">
    <property type="entry name" value="AKR_AKR13A_13D"/>
    <property type="match status" value="1"/>
</dbReference>
<feature type="domain" description="NADP-dependent oxidoreductase" evidence="2">
    <location>
        <begin position="16"/>
        <end position="309"/>
    </location>
</feature>
<keyword evidence="1" id="KW-0560">Oxidoreductase</keyword>
<evidence type="ECO:0000256" key="1">
    <source>
        <dbReference type="ARBA" id="ARBA00023002"/>
    </source>
</evidence>
<evidence type="ECO:0000313" key="3">
    <source>
        <dbReference type="EMBL" id="SCY61294.1"/>
    </source>
</evidence>
<dbReference type="PANTHER" id="PTHR43625:SF40">
    <property type="entry name" value="ALDO-KETO REDUCTASE YAKC [NADP(+)]"/>
    <property type="match status" value="1"/>
</dbReference>
<accession>A0A1G5HC18</accession>
<dbReference type="PANTHER" id="PTHR43625">
    <property type="entry name" value="AFLATOXIN B1 ALDEHYDE REDUCTASE"/>
    <property type="match status" value="1"/>
</dbReference>
<dbReference type="Gene3D" id="3.20.20.100">
    <property type="entry name" value="NADP-dependent oxidoreductase domain"/>
    <property type="match status" value="1"/>
</dbReference>
<name>A0A1G5HC18_9BACT</name>
<proteinExistence type="predicted"/>